<gene>
    <name evidence="14" type="ORF">X801_00605</name>
</gene>
<dbReference type="EMBL" id="KV891537">
    <property type="protein sequence ID" value="OON23483.1"/>
    <property type="molecule type" value="Genomic_DNA"/>
</dbReference>
<evidence type="ECO:0000256" key="9">
    <source>
        <dbReference type="ARBA" id="ARBA00023136"/>
    </source>
</evidence>
<dbReference type="PANTHER" id="PTHR47464">
    <property type="entry name" value="MACOILIN"/>
    <property type="match status" value="1"/>
</dbReference>
<organism evidence="14 15">
    <name type="scientific">Opisthorchis viverrini</name>
    <name type="common">Southeast Asian liver fluke</name>
    <dbReference type="NCBI Taxonomy" id="6198"/>
    <lineage>
        <taxon>Eukaryota</taxon>
        <taxon>Metazoa</taxon>
        <taxon>Spiralia</taxon>
        <taxon>Lophotrochozoa</taxon>
        <taxon>Platyhelminthes</taxon>
        <taxon>Trematoda</taxon>
        <taxon>Digenea</taxon>
        <taxon>Opisthorchiida</taxon>
        <taxon>Opisthorchiata</taxon>
        <taxon>Opisthorchiidae</taxon>
        <taxon>Opisthorchis</taxon>
    </lineage>
</organism>
<sequence>MLDFFTDFRFEFIYSCWLFVRTVIDSFRYQGLAFALFFTLIATMSDVVCYFLVPTTLVYLLGSSFVWIQLVWQSDRGFYAPTIVLCFIFVYVEVAVRLRDPKHIPLGIDICRPFATH</sequence>
<dbReference type="GO" id="GO:0031965">
    <property type="term" value="C:nuclear membrane"/>
    <property type="evidence" value="ECO:0007669"/>
    <property type="project" value="UniProtKB-SubCell"/>
</dbReference>
<evidence type="ECO:0000256" key="13">
    <source>
        <dbReference type="SAM" id="Phobius"/>
    </source>
</evidence>
<feature type="transmembrane region" description="Helical" evidence="13">
    <location>
        <begin position="78"/>
        <end position="96"/>
    </location>
</feature>
<keyword evidence="9 13" id="KW-0472">Membrane</keyword>
<evidence type="ECO:0000313" key="15">
    <source>
        <dbReference type="Proteomes" id="UP000243686"/>
    </source>
</evidence>
<dbReference type="Proteomes" id="UP000243686">
    <property type="component" value="Unassembled WGS sequence"/>
</dbReference>
<evidence type="ECO:0000256" key="3">
    <source>
        <dbReference type="ARBA" id="ARBA00004269"/>
    </source>
</evidence>
<proteinExistence type="predicted"/>
<feature type="non-terminal residue" evidence="14">
    <location>
        <position position="117"/>
    </location>
</feature>
<keyword evidence="10" id="KW-0325">Glycoprotein</keyword>
<reference evidence="14 15" key="1">
    <citation type="submission" date="2015-03" db="EMBL/GenBank/DDBJ databases">
        <title>Draft genome of the nematode, Opisthorchis viverrini.</title>
        <authorList>
            <person name="Mitreva M."/>
        </authorList>
    </citation>
    <scope>NUCLEOTIDE SEQUENCE [LARGE SCALE GENOMIC DNA]</scope>
    <source>
        <strain evidence="14">Khon Kaen</strain>
    </source>
</reference>
<evidence type="ECO:0000256" key="10">
    <source>
        <dbReference type="ARBA" id="ARBA00023180"/>
    </source>
</evidence>
<feature type="transmembrane region" description="Helical" evidence="13">
    <location>
        <begin position="27"/>
        <end position="44"/>
    </location>
</feature>
<accession>A0A1S8XAM9</accession>
<evidence type="ECO:0000256" key="5">
    <source>
        <dbReference type="ARBA" id="ARBA00022553"/>
    </source>
</evidence>
<comment type="function">
    <text evidence="1">Plays a role in the regulation of neuronal activity.</text>
</comment>
<keyword evidence="11" id="KW-0539">Nucleus</keyword>
<evidence type="ECO:0000256" key="6">
    <source>
        <dbReference type="ARBA" id="ARBA00022692"/>
    </source>
</evidence>
<keyword evidence="5" id="KW-0597">Phosphoprotein</keyword>
<evidence type="ECO:0000256" key="7">
    <source>
        <dbReference type="ARBA" id="ARBA00022824"/>
    </source>
</evidence>
<evidence type="ECO:0000256" key="11">
    <source>
        <dbReference type="ARBA" id="ARBA00023242"/>
    </source>
</evidence>
<feature type="transmembrane region" description="Helical" evidence="13">
    <location>
        <begin position="51"/>
        <end position="72"/>
    </location>
</feature>
<keyword evidence="8 13" id="KW-1133">Transmembrane helix</keyword>
<keyword evidence="6 13" id="KW-0812">Transmembrane</keyword>
<dbReference type="GO" id="GO:0023041">
    <property type="term" value="P:neuronal signal transduction"/>
    <property type="evidence" value="ECO:0007669"/>
    <property type="project" value="InterPro"/>
</dbReference>
<evidence type="ECO:0000256" key="4">
    <source>
        <dbReference type="ARBA" id="ARBA00021882"/>
    </source>
</evidence>
<dbReference type="PANTHER" id="PTHR47464:SF2">
    <property type="entry name" value="MACOILIN"/>
    <property type="match status" value="1"/>
</dbReference>
<dbReference type="Pfam" id="PF09726">
    <property type="entry name" value="Macoilin"/>
    <property type="match status" value="1"/>
</dbReference>
<evidence type="ECO:0000256" key="1">
    <source>
        <dbReference type="ARBA" id="ARBA00003440"/>
    </source>
</evidence>
<evidence type="ECO:0000256" key="12">
    <source>
        <dbReference type="ARBA" id="ARBA00031129"/>
    </source>
</evidence>
<comment type="subcellular location">
    <subcellularLocation>
        <location evidence="2">Nucleus membrane</location>
        <topology evidence="2">Multi-pass membrane protein</topology>
    </subcellularLocation>
    <subcellularLocation>
        <location evidence="3">Rough endoplasmic reticulum membrane</location>
        <topology evidence="3">Multi-pass membrane protein</topology>
    </subcellularLocation>
</comment>
<evidence type="ECO:0000313" key="14">
    <source>
        <dbReference type="EMBL" id="OON23483.1"/>
    </source>
</evidence>
<keyword evidence="7" id="KW-0256">Endoplasmic reticulum</keyword>
<evidence type="ECO:0000256" key="2">
    <source>
        <dbReference type="ARBA" id="ARBA00004232"/>
    </source>
</evidence>
<protein>
    <recommendedName>
        <fullName evidence="4">Macoilin</fullName>
    </recommendedName>
    <alternativeName>
        <fullName evidence="12">Transmembrane protein 57</fullName>
    </alternativeName>
</protein>
<evidence type="ECO:0000256" key="8">
    <source>
        <dbReference type="ARBA" id="ARBA00022989"/>
    </source>
</evidence>
<dbReference type="AlphaFoldDB" id="A0A1S8XAM9"/>
<keyword evidence="15" id="KW-1185">Reference proteome</keyword>
<dbReference type="InterPro" id="IPR019130">
    <property type="entry name" value="Macoilin"/>
</dbReference>
<name>A0A1S8XAM9_OPIVI</name>
<dbReference type="GO" id="GO:0030867">
    <property type="term" value="C:rough endoplasmic reticulum membrane"/>
    <property type="evidence" value="ECO:0007669"/>
    <property type="project" value="UniProtKB-SubCell"/>
</dbReference>